<proteinExistence type="predicted"/>
<dbReference type="GO" id="GO:0006355">
    <property type="term" value="P:regulation of DNA-templated transcription"/>
    <property type="evidence" value="ECO:0007669"/>
    <property type="project" value="InterPro"/>
</dbReference>
<dbReference type="GO" id="GO:0005524">
    <property type="term" value="F:ATP binding"/>
    <property type="evidence" value="ECO:0007669"/>
    <property type="project" value="UniProtKB-KW"/>
</dbReference>
<dbReference type="Pfam" id="PF00196">
    <property type="entry name" value="GerE"/>
    <property type="match status" value="1"/>
</dbReference>
<dbReference type="EMBL" id="MTBP01000004">
    <property type="protein sequence ID" value="POM22842.1"/>
    <property type="molecule type" value="Genomic_DNA"/>
</dbReference>
<dbReference type="AlphaFoldDB" id="A0A2P4UCT7"/>
<evidence type="ECO:0000259" key="3">
    <source>
        <dbReference type="PROSITE" id="PS50043"/>
    </source>
</evidence>
<feature type="domain" description="HTH luxR-type" evidence="3">
    <location>
        <begin position="869"/>
        <end position="934"/>
    </location>
</feature>
<dbReference type="GO" id="GO:0004016">
    <property type="term" value="F:adenylate cyclase activity"/>
    <property type="evidence" value="ECO:0007669"/>
    <property type="project" value="TreeGrafter"/>
</dbReference>
<dbReference type="Gene3D" id="1.10.10.10">
    <property type="entry name" value="Winged helix-like DNA-binding domain superfamily/Winged helix DNA-binding domain"/>
    <property type="match status" value="1"/>
</dbReference>
<dbReference type="PROSITE" id="PS50043">
    <property type="entry name" value="HTH_LUXR_2"/>
    <property type="match status" value="1"/>
</dbReference>
<dbReference type="GO" id="GO:0005737">
    <property type="term" value="C:cytoplasm"/>
    <property type="evidence" value="ECO:0007669"/>
    <property type="project" value="TreeGrafter"/>
</dbReference>
<comment type="caution">
    <text evidence="4">The sequence shown here is derived from an EMBL/GenBank/DDBJ whole genome shotgun (WGS) entry which is preliminary data.</text>
</comment>
<dbReference type="InterPro" id="IPR041664">
    <property type="entry name" value="AAA_16"/>
</dbReference>
<keyword evidence="1" id="KW-0547">Nucleotide-binding</keyword>
<dbReference type="Gene3D" id="3.40.50.300">
    <property type="entry name" value="P-loop containing nucleotide triphosphate hydrolases"/>
    <property type="match status" value="1"/>
</dbReference>
<evidence type="ECO:0000256" key="2">
    <source>
        <dbReference type="ARBA" id="ARBA00022840"/>
    </source>
</evidence>
<dbReference type="InterPro" id="IPR003593">
    <property type="entry name" value="AAA+_ATPase"/>
</dbReference>
<dbReference type="SUPFAM" id="SSF52540">
    <property type="entry name" value="P-loop containing nucleoside triphosphate hydrolases"/>
    <property type="match status" value="1"/>
</dbReference>
<keyword evidence="5" id="KW-1185">Reference proteome</keyword>
<dbReference type="InterPro" id="IPR016032">
    <property type="entry name" value="Sig_transdc_resp-reg_C-effctor"/>
</dbReference>
<dbReference type="PANTHER" id="PTHR16305:SF35">
    <property type="entry name" value="TRANSCRIPTIONAL ACTIVATOR DOMAIN"/>
    <property type="match status" value="1"/>
</dbReference>
<evidence type="ECO:0000256" key="1">
    <source>
        <dbReference type="ARBA" id="ARBA00022741"/>
    </source>
</evidence>
<organism evidence="4 5">
    <name type="scientific">Actinomadura rubteroloni</name>
    <dbReference type="NCBI Taxonomy" id="1926885"/>
    <lineage>
        <taxon>Bacteria</taxon>
        <taxon>Bacillati</taxon>
        <taxon>Actinomycetota</taxon>
        <taxon>Actinomycetes</taxon>
        <taxon>Streptosporangiales</taxon>
        <taxon>Thermomonosporaceae</taxon>
        <taxon>Actinomadura</taxon>
    </lineage>
</organism>
<name>A0A2P4UCT7_9ACTN</name>
<dbReference type="SUPFAM" id="SSF46894">
    <property type="entry name" value="C-terminal effector domain of the bipartite response regulators"/>
    <property type="match status" value="1"/>
</dbReference>
<dbReference type="SMART" id="SM00421">
    <property type="entry name" value="HTH_LUXR"/>
    <property type="match status" value="1"/>
</dbReference>
<dbReference type="Proteomes" id="UP000242367">
    <property type="component" value="Unassembled WGS sequence"/>
</dbReference>
<evidence type="ECO:0000313" key="5">
    <source>
        <dbReference type="Proteomes" id="UP000242367"/>
    </source>
</evidence>
<dbReference type="GO" id="GO:0003677">
    <property type="term" value="F:DNA binding"/>
    <property type="evidence" value="ECO:0007669"/>
    <property type="project" value="InterPro"/>
</dbReference>
<dbReference type="InterPro" id="IPR036388">
    <property type="entry name" value="WH-like_DNA-bd_sf"/>
</dbReference>
<dbReference type="CDD" id="cd06170">
    <property type="entry name" value="LuxR_C_like"/>
    <property type="match status" value="1"/>
</dbReference>
<dbReference type="InterPro" id="IPR027417">
    <property type="entry name" value="P-loop_NTPase"/>
</dbReference>
<dbReference type="Pfam" id="PF13191">
    <property type="entry name" value="AAA_16"/>
    <property type="match status" value="1"/>
</dbReference>
<dbReference type="InterPro" id="IPR000792">
    <property type="entry name" value="Tscrpt_reg_LuxR_C"/>
</dbReference>
<dbReference type="RefSeq" id="WP_103565523.1">
    <property type="nucleotide sequence ID" value="NZ_MTBP01000004.1"/>
</dbReference>
<reference evidence="4 5" key="1">
    <citation type="journal article" date="2017" name="Chemistry">
        <title>Isolation, Biosynthesis and Chemical Modifications of Rubterolones A-F: Rare Tropolone Alkaloids from Actinomadura sp. 5-2.</title>
        <authorList>
            <person name="Guo H."/>
            <person name="Benndorf R."/>
            <person name="Leichnitz D."/>
            <person name="Klassen J.L."/>
            <person name="Vollmers J."/>
            <person name="Gorls H."/>
            <person name="Steinacker M."/>
            <person name="Weigel C."/>
            <person name="Dahse H.M."/>
            <person name="Kaster A.K."/>
            <person name="de Beer Z.W."/>
            <person name="Poulsen M."/>
            <person name="Beemelmanns C."/>
        </authorList>
    </citation>
    <scope>NUCLEOTIDE SEQUENCE [LARGE SCALE GENOMIC DNA]</scope>
    <source>
        <strain evidence="4 5">5-2</strain>
    </source>
</reference>
<evidence type="ECO:0000313" key="4">
    <source>
        <dbReference type="EMBL" id="POM22842.1"/>
    </source>
</evidence>
<dbReference type="SMART" id="SM00382">
    <property type="entry name" value="AAA"/>
    <property type="match status" value="1"/>
</dbReference>
<dbReference type="PANTHER" id="PTHR16305">
    <property type="entry name" value="TESTICULAR SOLUBLE ADENYLYL CYCLASE"/>
    <property type="match status" value="1"/>
</dbReference>
<sequence>MLIERDTESEELADALSAAADGTGGMVLVTGPVGSGKTEFLSAFAGHAVRAGAVAVRATGSAAERNVPLAVIHQLTSDIPSDKAAAIGLRRLLSTARDGVHDLTFSRTGAITPPAANLFIDVWEHILRLADQTPLVIQVDDVQHIDDASLHCLLFCARRLSSARVLLVLADSGQSRQLSTMLQAEAAHLPNYRSLRLAPLTPRGTARVLSRHLGVPAPPRLVAACHALTGGNVSLVRAIAADCANARGRPADEPVIGAAFRSTVHANVRRCGDATVQVAALLAVLGGLATRRLLTKALAADPMAIAQDLDTLEAMGLTEGERIRRPAVGAAVLESFSAETRAGLHRQAAVLLHDVGGPATVIADHLLAAGSIDASWAGGILEEAADAALDAGDHHRAIEFLRLAAQRHGAGGRQYEIIAKVMLIERQHDPRSAIRHLPTLVDAHRLGRLGDRTALELVDALTWDGQYASASKILRQMTAPGTRHDPETVSWLHVTRYRARHTFPVLRQSLREVQETDVRHVSTAERAAAALTRVLARDNEAEAADQAELILTMPPVADYTTSAIKMAVVALVYAGRIKKARQWCDRYLREWAASAPAAWRGALSAIRADIALREGDLGAASKHARKALDLVDFDTWGVGLPDPLGKLILAATWSGDLQTATHLISRPVRQEAFQTRFGLVYVHAQVHYNLALRQPEVALRKALACGRLMQDWDLDHSSLVPWRTDAAEAYLQLGELDRAKELAQEQLRRAGATDARSRAIALRVVASTIEPSSRLPLLTRAADLLRACGDRLELARVLADRGIARWALHEADRGTADLADARRLALECGAMPLVSALDPLVEKENAVEETPVVSPGVSLLAPRRDARASRKNLESLTKAELRVVELAAARHSNREISRKLRITVSTVEQHLTNAFRKLGVRRRTDLWTFFHVDALRKPPGDHGSASGNAV</sequence>
<keyword evidence="2" id="KW-0067">ATP-binding</keyword>
<gene>
    <name evidence="4" type="primary">liaR_13</name>
    <name evidence="4" type="ORF">BTM25_50470</name>
</gene>
<accession>A0A2P4UCT7</accession>
<protein>
    <submittedName>
        <fullName evidence="4">Transcriptional regulatory protein LiaR</fullName>
    </submittedName>
</protein>